<dbReference type="EMBL" id="UYSL01020926">
    <property type="protein sequence ID" value="VDL76624.1"/>
    <property type="molecule type" value="Genomic_DNA"/>
</dbReference>
<sequence length="67" mass="7750">MSPARIFHCVTHLSFSQRDGHSHQSSHTDRYHKQHRLFTAEHSICSHEEFRSTKKSTSTKNGDEDAV</sequence>
<reference evidence="1 2" key="2">
    <citation type="submission" date="2018-11" db="EMBL/GenBank/DDBJ databases">
        <authorList>
            <consortium name="Pathogen Informatics"/>
        </authorList>
    </citation>
    <scope>NUCLEOTIDE SEQUENCE [LARGE SCALE GENOMIC DNA]</scope>
</reference>
<reference evidence="3" key="1">
    <citation type="submission" date="2017-02" db="UniProtKB">
        <authorList>
            <consortium name="WormBaseParasite"/>
        </authorList>
    </citation>
    <scope>IDENTIFICATION</scope>
</reference>
<evidence type="ECO:0000313" key="3">
    <source>
        <dbReference type="WBParaSite" id="NBR_0001303401-mRNA-1"/>
    </source>
</evidence>
<dbReference type="Proteomes" id="UP000271162">
    <property type="component" value="Unassembled WGS sequence"/>
</dbReference>
<organism evidence="3">
    <name type="scientific">Nippostrongylus brasiliensis</name>
    <name type="common">Rat hookworm</name>
    <dbReference type="NCBI Taxonomy" id="27835"/>
    <lineage>
        <taxon>Eukaryota</taxon>
        <taxon>Metazoa</taxon>
        <taxon>Ecdysozoa</taxon>
        <taxon>Nematoda</taxon>
        <taxon>Chromadorea</taxon>
        <taxon>Rhabditida</taxon>
        <taxon>Rhabditina</taxon>
        <taxon>Rhabditomorpha</taxon>
        <taxon>Strongyloidea</taxon>
        <taxon>Heligmosomidae</taxon>
        <taxon>Nippostrongylus</taxon>
    </lineage>
</organism>
<evidence type="ECO:0000313" key="2">
    <source>
        <dbReference type="Proteomes" id="UP000271162"/>
    </source>
</evidence>
<dbReference type="WBParaSite" id="NBR_0001303401-mRNA-1">
    <property type="protein sequence ID" value="NBR_0001303401-mRNA-1"/>
    <property type="gene ID" value="NBR_0001303401"/>
</dbReference>
<name>A0A0N4Y9N1_NIPBR</name>
<protein>
    <submittedName>
        <fullName evidence="3">Secreted protein</fullName>
    </submittedName>
</protein>
<keyword evidence="2" id="KW-1185">Reference proteome</keyword>
<dbReference type="AlphaFoldDB" id="A0A0N4Y9N1"/>
<accession>A0A0N4Y9N1</accession>
<proteinExistence type="predicted"/>
<gene>
    <name evidence="1" type="ORF">NBR_LOCUS13035</name>
</gene>
<evidence type="ECO:0000313" key="1">
    <source>
        <dbReference type="EMBL" id="VDL76624.1"/>
    </source>
</evidence>